<dbReference type="EMBL" id="LK023379">
    <property type="protein sequence ID" value="CDS13397.1"/>
    <property type="molecule type" value="Genomic_DNA"/>
</dbReference>
<dbReference type="AlphaFoldDB" id="A0A077X2Y3"/>
<evidence type="ECO:0000256" key="4">
    <source>
        <dbReference type="ARBA" id="ARBA00023212"/>
    </source>
</evidence>
<dbReference type="GO" id="GO:0005816">
    <property type="term" value="C:spindle pole body"/>
    <property type="evidence" value="ECO:0007669"/>
    <property type="project" value="UniProtKB-ARBA"/>
</dbReference>
<protein>
    <recommendedName>
        <fullName evidence="5">Spindle pole body component</fullName>
    </recommendedName>
</protein>
<dbReference type="GO" id="GO:0000930">
    <property type="term" value="C:gamma-tubulin complex"/>
    <property type="evidence" value="ECO:0007669"/>
    <property type="project" value="TreeGrafter"/>
</dbReference>
<evidence type="ECO:0000256" key="2">
    <source>
        <dbReference type="ARBA" id="ARBA00022490"/>
    </source>
</evidence>
<name>A0A077X2Y3_9FUNG</name>
<keyword evidence="2 5" id="KW-0963">Cytoplasm</keyword>
<sequence>MWMSVSYDNVPDDKMPLTWESHVPGTRFLTEMPPEYYESIYQRFVQRPYLLIREEQLVECLIQALCGQPSICFRWNMDLNLFEPRAKDMRILGVSSSTLNQVIQRLLVFATQMRRLERISRHCKANPSYYGLTGTAFACCLGDLHIRFQHSIWTIFNTLSDITVIKIYHSVRTLAETVDNFARMIHLDGSVPEHHALSAPAIEHLSKFGFYIPFGKDLLVMIHKEVLAHDLATTGDTIFYRDICLAILCHASIPYITMLNQWLGLTGRAVINGEPILDWDDIVDESPLHDPYGEFFLRASTKPVGGSHQWTIKTVTAPGNHSDSFIRRYRLRKEENLPYFIDTVQANVILRTGCALHLLRRFQPGHPLCALDDSTFQLRWSMTEAQYDEHIRKLQHFVDIVRQYNTDQNMTSRTLSPTQPVMNEMDNEISTSPRIPSLQPLKELEFTNDFSRTLDRIMSNHASLDPDHFIPTLEIILNQSIHRPLQVWCPLVNESALRLFTHQFHIQDHFRLLQQFFLFGDANFRASLMNMLLMTDEERSGVTGADVRMHGDQWPPRASALNMSLKAVLLESIAQIPDQVKEHICKPIQEQQQTAVTAMHLDDLLSFGVRDTLYDSPWCDPRAITALDFLFLSYHVPYPISLIISPRILEKYNRLFTFLLQLHRVNAASKHAFTRLSSSNNNNDTLHRMRFQIDQFITTFSNYIFDTAIHATWHTFMQQVQALSHCNEEGRANDSNPFTTMDPLMMAEYHEHILDRMLYQCFLKQSLRVVHGIIHKIFQDVLDFSDATDPTTCIEIHAAFSQHAEQFIKVLGKLHDRGIGRLGNVMNSYHDHGNFGLFGDFYDKQEARSDQGAFARELLTRLDINGFYNHNDPL</sequence>
<dbReference type="PANTHER" id="PTHR19302">
    <property type="entry name" value="GAMMA TUBULIN COMPLEX PROTEIN"/>
    <property type="match status" value="1"/>
</dbReference>
<dbReference type="GO" id="GO:0051321">
    <property type="term" value="P:meiotic cell cycle"/>
    <property type="evidence" value="ECO:0007669"/>
    <property type="project" value="TreeGrafter"/>
</dbReference>
<dbReference type="InterPro" id="IPR041470">
    <property type="entry name" value="GCP_N"/>
</dbReference>
<dbReference type="GO" id="GO:0007020">
    <property type="term" value="P:microtubule nucleation"/>
    <property type="evidence" value="ECO:0007669"/>
    <property type="project" value="InterPro"/>
</dbReference>
<keyword evidence="3 5" id="KW-0493">Microtubule</keyword>
<dbReference type="Pfam" id="PF04130">
    <property type="entry name" value="GCP_C_terminal"/>
    <property type="match status" value="1"/>
</dbReference>
<dbReference type="GO" id="GO:0000278">
    <property type="term" value="P:mitotic cell cycle"/>
    <property type="evidence" value="ECO:0007669"/>
    <property type="project" value="TreeGrafter"/>
</dbReference>
<dbReference type="GO" id="GO:0000922">
    <property type="term" value="C:spindle pole"/>
    <property type="evidence" value="ECO:0007669"/>
    <property type="project" value="InterPro"/>
</dbReference>
<dbReference type="Pfam" id="PF17681">
    <property type="entry name" value="GCP_N_terminal"/>
    <property type="match status" value="1"/>
</dbReference>
<comment type="similarity">
    <text evidence="1 5">Belongs to the TUBGCP family.</text>
</comment>
<evidence type="ECO:0000313" key="8">
    <source>
        <dbReference type="EMBL" id="CDS13397.1"/>
    </source>
</evidence>
<dbReference type="InterPro" id="IPR042241">
    <property type="entry name" value="GCP_C_sf"/>
</dbReference>
<comment type="subcellular location">
    <subcellularLocation>
        <location evidence="5">Cytoplasm</location>
        <location evidence="5">Cytoskeleton</location>
        <location evidence="5">Microtubule organizing center</location>
    </subcellularLocation>
</comment>
<dbReference type="GO" id="GO:0051011">
    <property type="term" value="F:microtubule minus-end binding"/>
    <property type="evidence" value="ECO:0007669"/>
    <property type="project" value="TreeGrafter"/>
</dbReference>
<evidence type="ECO:0000259" key="7">
    <source>
        <dbReference type="Pfam" id="PF17681"/>
    </source>
</evidence>
<dbReference type="GO" id="GO:0005874">
    <property type="term" value="C:microtubule"/>
    <property type="evidence" value="ECO:0007669"/>
    <property type="project" value="UniProtKB-KW"/>
</dbReference>
<evidence type="ECO:0000256" key="5">
    <source>
        <dbReference type="RuleBase" id="RU363050"/>
    </source>
</evidence>
<gene>
    <name evidence="8" type="ORF">LRAMOSA05575</name>
</gene>
<dbReference type="Gene3D" id="1.20.120.1900">
    <property type="entry name" value="Gamma-tubulin complex, C-terminal domain"/>
    <property type="match status" value="1"/>
</dbReference>
<dbReference type="InterPro" id="IPR040457">
    <property type="entry name" value="GCP_C"/>
</dbReference>
<evidence type="ECO:0000256" key="1">
    <source>
        <dbReference type="ARBA" id="ARBA00010337"/>
    </source>
</evidence>
<dbReference type="InterPro" id="IPR007259">
    <property type="entry name" value="GCP"/>
</dbReference>
<dbReference type="GO" id="GO:0043015">
    <property type="term" value="F:gamma-tubulin binding"/>
    <property type="evidence" value="ECO:0007669"/>
    <property type="project" value="InterPro"/>
</dbReference>
<reference evidence="8" key="1">
    <citation type="journal article" date="2014" name="Genome Announc.">
        <title>De novo whole-genome sequence and genome annotation of Lichtheimia ramosa.</title>
        <authorList>
            <person name="Linde J."/>
            <person name="Schwartze V."/>
            <person name="Binder U."/>
            <person name="Lass-Florl C."/>
            <person name="Voigt K."/>
            <person name="Horn F."/>
        </authorList>
    </citation>
    <scope>NUCLEOTIDE SEQUENCE</scope>
    <source>
        <strain evidence="8">JMRC FSU:6197</strain>
    </source>
</reference>
<evidence type="ECO:0000259" key="6">
    <source>
        <dbReference type="Pfam" id="PF04130"/>
    </source>
</evidence>
<proteinExistence type="inferred from homology"/>
<feature type="domain" description="Gamma tubulin complex component protein N-terminal" evidence="7">
    <location>
        <begin position="58"/>
        <end position="399"/>
    </location>
</feature>
<dbReference type="GO" id="GO:0051225">
    <property type="term" value="P:spindle assembly"/>
    <property type="evidence" value="ECO:0007669"/>
    <property type="project" value="TreeGrafter"/>
</dbReference>
<accession>A0A077X2Y3</accession>
<dbReference type="PANTHER" id="PTHR19302:SF70">
    <property type="entry name" value="GAMMA-TUBULIN COMPLEX COMPONENT 6"/>
    <property type="match status" value="1"/>
</dbReference>
<dbReference type="GO" id="GO:0031122">
    <property type="term" value="P:cytoplasmic microtubule organization"/>
    <property type="evidence" value="ECO:0007669"/>
    <property type="project" value="TreeGrafter"/>
</dbReference>
<feature type="domain" description="Gamma tubulin complex component C-terminal" evidence="6">
    <location>
        <begin position="507"/>
        <end position="868"/>
    </location>
</feature>
<keyword evidence="4 5" id="KW-0206">Cytoskeleton</keyword>
<dbReference type="OrthoDB" id="775571at2759"/>
<evidence type="ECO:0000256" key="3">
    <source>
        <dbReference type="ARBA" id="ARBA00022701"/>
    </source>
</evidence>
<organism evidence="8">
    <name type="scientific">Lichtheimia ramosa</name>
    <dbReference type="NCBI Taxonomy" id="688394"/>
    <lineage>
        <taxon>Eukaryota</taxon>
        <taxon>Fungi</taxon>
        <taxon>Fungi incertae sedis</taxon>
        <taxon>Mucoromycota</taxon>
        <taxon>Mucoromycotina</taxon>
        <taxon>Mucoromycetes</taxon>
        <taxon>Mucorales</taxon>
        <taxon>Lichtheimiaceae</taxon>
        <taxon>Lichtheimia</taxon>
    </lineage>
</organism>